<proteinExistence type="inferred from homology"/>
<dbReference type="AlphaFoldDB" id="A0A9D1PB60"/>
<evidence type="ECO:0000259" key="4">
    <source>
        <dbReference type="Pfam" id="PF03816"/>
    </source>
</evidence>
<feature type="transmembrane region" description="Helical" evidence="3">
    <location>
        <begin position="15"/>
        <end position="34"/>
    </location>
</feature>
<feature type="region of interest" description="Disordered" evidence="2">
    <location>
        <begin position="380"/>
        <end position="424"/>
    </location>
</feature>
<keyword evidence="3" id="KW-0812">Transmembrane</keyword>
<dbReference type="NCBIfam" id="TIGR00350">
    <property type="entry name" value="lytR_cpsA_psr"/>
    <property type="match status" value="1"/>
</dbReference>
<comment type="caution">
    <text evidence="5">The sequence shown here is derived from an EMBL/GenBank/DDBJ whole genome shotgun (WGS) entry which is preliminary data.</text>
</comment>
<organism evidence="5 6">
    <name type="scientific">Candidatus Blautia stercorigallinarum</name>
    <dbReference type="NCBI Taxonomy" id="2838501"/>
    <lineage>
        <taxon>Bacteria</taxon>
        <taxon>Bacillati</taxon>
        <taxon>Bacillota</taxon>
        <taxon>Clostridia</taxon>
        <taxon>Lachnospirales</taxon>
        <taxon>Lachnospiraceae</taxon>
        <taxon>Blautia</taxon>
    </lineage>
</organism>
<protein>
    <submittedName>
        <fullName evidence="5">LCP family protein</fullName>
    </submittedName>
</protein>
<name>A0A9D1PB60_9FIRM</name>
<dbReference type="EMBL" id="DXIQ01000017">
    <property type="protein sequence ID" value="HIV37923.1"/>
    <property type="molecule type" value="Genomic_DNA"/>
</dbReference>
<accession>A0A9D1PB60</accession>
<evidence type="ECO:0000256" key="1">
    <source>
        <dbReference type="ARBA" id="ARBA00006068"/>
    </source>
</evidence>
<dbReference type="Gene3D" id="3.40.630.190">
    <property type="entry name" value="LCP protein"/>
    <property type="match status" value="1"/>
</dbReference>
<evidence type="ECO:0000313" key="6">
    <source>
        <dbReference type="Proteomes" id="UP000886814"/>
    </source>
</evidence>
<reference evidence="5" key="2">
    <citation type="submission" date="2021-04" db="EMBL/GenBank/DDBJ databases">
        <authorList>
            <person name="Gilroy R."/>
        </authorList>
    </citation>
    <scope>NUCLEOTIDE SEQUENCE</scope>
    <source>
        <strain evidence="5">CHK195-9823</strain>
    </source>
</reference>
<evidence type="ECO:0000256" key="2">
    <source>
        <dbReference type="SAM" id="MobiDB-lite"/>
    </source>
</evidence>
<comment type="similarity">
    <text evidence="1">Belongs to the LytR/CpsA/Psr (LCP) family.</text>
</comment>
<gene>
    <name evidence="5" type="ORF">H9747_02830</name>
</gene>
<dbReference type="Pfam" id="PF03816">
    <property type="entry name" value="LytR_cpsA_psr"/>
    <property type="match status" value="1"/>
</dbReference>
<sequence>MSKMKKKKRRLGRKILFGFEILVLVLLVGVLFLYTQINKRMDKLDFTQAQDDQEVQINKTVAGSEVLSGYTNIALFGVDKRTEDEGLYGNSDTAIIASINNDTKEVRLVSLYRDTYMRVDEDQDGNGIYSKCNSAYLRGGPVQAINMINTNMDLDIQNYVSVNFSAMATVVDCLGGLDIPMSYEEIEHMNNHCVETSEQTGLDYTPIEKPDPAPEDQSKIIGTYHLNGVQVTAYCRIRQTASGDQGRTERQRLVLDMLADKAKSASFGTLSKIVDKVFPLIQTNFSKSELIKLGTSILDYNMGENTGFPVDYVMGADQTEPVTGLDCIIPTTLETNVKYLHEFLFSDEDYQPSETVIVRSDFIVDRTGLGESYVADERKYLLDDNDSSEGYSDSSDSSGGDTSEDSYDYDMEDEGSYDIEDEAY</sequence>
<dbReference type="PANTHER" id="PTHR33392:SF6">
    <property type="entry name" value="POLYISOPRENYL-TEICHOIC ACID--PEPTIDOGLYCAN TEICHOIC ACID TRANSFERASE TAGU"/>
    <property type="match status" value="1"/>
</dbReference>
<dbReference type="InterPro" id="IPR050922">
    <property type="entry name" value="LytR/CpsA/Psr_CW_biosynth"/>
</dbReference>
<keyword evidence="3" id="KW-0472">Membrane</keyword>
<feature type="domain" description="Cell envelope-related transcriptional attenuator" evidence="4">
    <location>
        <begin position="90"/>
        <end position="263"/>
    </location>
</feature>
<reference evidence="5" key="1">
    <citation type="journal article" date="2021" name="PeerJ">
        <title>Extensive microbial diversity within the chicken gut microbiome revealed by metagenomics and culture.</title>
        <authorList>
            <person name="Gilroy R."/>
            <person name="Ravi A."/>
            <person name="Getino M."/>
            <person name="Pursley I."/>
            <person name="Horton D.L."/>
            <person name="Alikhan N.F."/>
            <person name="Baker D."/>
            <person name="Gharbi K."/>
            <person name="Hall N."/>
            <person name="Watson M."/>
            <person name="Adriaenssens E.M."/>
            <person name="Foster-Nyarko E."/>
            <person name="Jarju S."/>
            <person name="Secka A."/>
            <person name="Antonio M."/>
            <person name="Oren A."/>
            <person name="Chaudhuri R.R."/>
            <person name="La Ragione R."/>
            <person name="Hildebrand F."/>
            <person name="Pallen M.J."/>
        </authorList>
    </citation>
    <scope>NUCLEOTIDE SEQUENCE</scope>
    <source>
        <strain evidence="5">CHK195-9823</strain>
    </source>
</reference>
<feature type="compositionally biased region" description="Acidic residues" evidence="2">
    <location>
        <begin position="402"/>
        <end position="424"/>
    </location>
</feature>
<evidence type="ECO:0000256" key="3">
    <source>
        <dbReference type="SAM" id="Phobius"/>
    </source>
</evidence>
<dbReference type="PANTHER" id="PTHR33392">
    <property type="entry name" value="POLYISOPRENYL-TEICHOIC ACID--PEPTIDOGLYCAN TEICHOIC ACID TRANSFERASE TAGU"/>
    <property type="match status" value="1"/>
</dbReference>
<dbReference type="Proteomes" id="UP000886814">
    <property type="component" value="Unassembled WGS sequence"/>
</dbReference>
<evidence type="ECO:0000313" key="5">
    <source>
        <dbReference type="EMBL" id="HIV37923.1"/>
    </source>
</evidence>
<feature type="compositionally biased region" description="Low complexity" evidence="2">
    <location>
        <begin position="388"/>
        <end position="401"/>
    </location>
</feature>
<keyword evidence="3" id="KW-1133">Transmembrane helix</keyword>
<dbReference type="InterPro" id="IPR004474">
    <property type="entry name" value="LytR_CpsA_psr"/>
</dbReference>